<gene>
    <name evidence="3" type="ORF">GCM10011339_11530</name>
</gene>
<evidence type="ECO:0000259" key="2">
    <source>
        <dbReference type="PROSITE" id="PS50043"/>
    </source>
</evidence>
<evidence type="ECO:0000256" key="1">
    <source>
        <dbReference type="ARBA" id="ARBA00023125"/>
    </source>
</evidence>
<dbReference type="Proteomes" id="UP000647339">
    <property type="component" value="Unassembled WGS sequence"/>
</dbReference>
<dbReference type="Pfam" id="PF00196">
    <property type="entry name" value="GerE"/>
    <property type="match status" value="1"/>
</dbReference>
<comment type="caution">
    <text evidence="3">The sequence shown here is derived from an EMBL/GenBank/DDBJ whole genome shotgun (WGS) entry which is preliminary data.</text>
</comment>
<dbReference type="CDD" id="cd06170">
    <property type="entry name" value="LuxR_C_like"/>
    <property type="match status" value="1"/>
</dbReference>
<reference evidence="4" key="1">
    <citation type="journal article" date="2019" name="Int. J. Syst. Evol. Microbiol.">
        <title>The Global Catalogue of Microorganisms (GCM) 10K type strain sequencing project: providing services to taxonomists for standard genome sequencing and annotation.</title>
        <authorList>
            <consortium name="The Broad Institute Genomics Platform"/>
            <consortium name="The Broad Institute Genome Sequencing Center for Infectious Disease"/>
            <person name="Wu L."/>
            <person name="Ma J."/>
        </authorList>
    </citation>
    <scope>NUCLEOTIDE SEQUENCE [LARGE SCALE GENOMIC DNA]</scope>
    <source>
        <strain evidence="4">CGMCC 1.15407</strain>
    </source>
</reference>
<dbReference type="Gene3D" id="3.40.50.2300">
    <property type="match status" value="1"/>
</dbReference>
<sequence>MNMDKILPISIVLDDHLLFLDSFSALLERLEIFREVHSFHKEHDLIQFLIHHPQDKIYLYLDYYLNGKNSLPLFNEIKRLNRKTEVIVVSSVTTPITIGNILNYQPRAVISKSSGLDSILQCKKVIDNGEQYLCPEIKKIINNSPQKSDIPFSSRELEILQYFAKGLSIVQTAEQTHLSKHTIVSHRRKMMHKAQVNSITELLAFARSLELV</sequence>
<dbReference type="Gene3D" id="1.10.10.10">
    <property type="entry name" value="Winged helix-like DNA-binding domain superfamily/Winged helix DNA-binding domain"/>
    <property type="match status" value="1"/>
</dbReference>
<dbReference type="PANTHER" id="PTHR43214:SF17">
    <property type="entry name" value="TRANSCRIPTIONAL REGULATORY PROTEIN RCSB"/>
    <property type="match status" value="1"/>
</dbReference>
<name>A0ABQ1UU45_9BACT</name>
<dbReference type="InterPro" id="IPR016032">
    <property type="entry name" value="Sig_transdc_resp-reg_C-effctor"/>
</dbReference>
<dbReference type="SUPFAM" id="SSF52172">
    <property type="entry name" value="CheY-like"/>
    <property type="match status" value="1"/>
</dbReference>
<accession>A0ABQ1UU45</accession>
<dbReference type="PANTHER" id="PTHR43214">
    <property type="entry name" value="TWO-COMPONENT RESPONSE REGULATOR"/>
    <property type="match status" value="1"/>
</dbReference>
<dbReference type="EMBL" id="BMIU01000004">
    <property type="protein sequence ID" value="GGF25110.1"/>
    <property type="molecule type" value="Genomic_DNA"/>
</dbReference>
<protein>
    <recommendedName>
        <fullName evidence="2">HTH luxR-type domain-containing protein</fullName>
    </recommendedName>
</protein>
<keyword evidence="4" id="KW-1185">Reference proteome</keyword>
<keyword evidence="1" id="KW-0238">DNA-binding</keyword>
<organism evidence="3 4">
    <name type="scientific">Echinicola rosea</name>
    <dbReference type="NCBI Taxonomy" id="1807691"/>
    <lineage>
        <taxon>Bacteria</taxon>
        <taxon>Pseudomonadati</taxon>
        <taxon>Bacteroidota</taxon>
        <taxon>Cytophagia</taxon>
        <taxon>Cytophagales</taxon>
        <taxon>Cyclobacteriaceae</taxon>
        <taxon>Echinicola</taxon>
    </lineage>
</organism>
<feature type="domain" description="HTH luxR-type" evidence="2">
    <location>
        <begin position="145"/>
        <end position="210"/>
    </location>
</feature>
<evidence type="ECO:0000313" key="4">
    <source>
        <dbReference type="Proteomes" id="UP000647339"/>
    </source>
</evidence>
<dbReference type="SMART" id="SM00421">
    <property type="entry name" value="HTH_LUXR"/>
    <property type="match status" value="1"/>
</dbReference>
<dbReference type="PRINTS" id="PR00038">
    <property type="entry name" value="HTHLUXR"/>
</dbReference>
<dbReference type="InterPro" id="IPR036388">
    <property type="entry name" value="WH-like_DNA-bd_sf"/>
</dbReference>
<evidence type="ECO:0000313" key="3">
    <source>
        <dbReference type="EMBL" id="GGF25110.1"/>
    </source>
</evidence>
<dbReference type="InterPro" id="IPR000792">
    <property type="entry name" value="Tscrpt_reg_LuxR_C"/>
</dbReference>
<dbReference type="InterPro" id="IPR011006">
    <property type="entry name" value="CheY-like_superfamily"/>
</dbReference>
<dbReference type="SUPFAM" id="SSF46894">
    <property type="entry name" value="C-terminal effector domain of the bipartite response regulators"/>
    <property type="match status" value="1"/>
</dbReference>
<proteinExistence type="predicted"/>
<dbReference type="PROSITE" id="PS50043">
    <property type="entry name" value="HTH_LUXR_2"/>
    <property type="match status" value="1"/>
</dbReference>
<dbReference type="InterPro" id="IPR039420">
    <property type="entry name" value="WalR-like"/>
</dbReference>